<dbReference type="AlphaFoldDB" id="A0A017H6C2"/>
<gene>
    <name evidence="1" type="ORF">C095_08815</name>
</gene>
<name>A0A017H6C2_9FUSO</name>
<dbReference type="GO" id="GO:0010045">
    <property type="term" value="P:response to nickel cation"/>
    <property type="evidence" value="ECO:0007669"/>
    <property type="project" value="TreeGrafter"/>
</dbReference>
<evidence type="ECO:0000313" key="1">
    <source>
        <dbReference type="EMBL" id="KID48829.1"/>
    </source>
</evidence>
<proteinExistence type="predicted"/>
<sequence length="255" mass="28730">MKKKIMLGVLIFFIFLGLWQFPTIYKTLVLEQKHIIKEIKLLIREKERGIFGALLGMTFLYGLIHSLGPGHGKSFLVTYVLKTKISKWKIFLMTAMIAYLQAFFAYIFIHFVLDLASQSSMLGLYTVDQKTRLLSAIMIVLIALFDLILLFRKKEESAKEGWIFAGIVGLCPCPGVMSVLLFLNVLGYGAYSKIFALSTATGIFCMLSLFTLTAGKIKEYFTQESSPKVFGFLHIFGTLLLLGIGILQISFSLFL</sequence>
<dbReference type="PANTHER" id="PTHR40659:SF1">
    <property type="entry name" value="NICKEL_COBALT EFFLUX SYSTEM RCNA"/>
    <property type="match status" value="1"/>
</dbReference>
<reference evidence="1 2" key="1">
    <citation type="submission" date="2013-08" db="EMBL/GenBank/DDBJ databases">
        <title>An opportunistic ruminal bacterium that causes liver abscesses in cattle.</title>
        <authorList>
            <person name="Benahmed F.H."/>
            <person name="Rasmussen M."/>
            <person name="Harbottle H."/>
            <person name="Soppet D."/>
            <person name="Nagaraja T.G."/>
            <person name="Davidson M."/>
        </authorList>
    </citation>
    <scope>NUCLEOTIDE SEQUENCE [LARGE SCALE GENOMIC DNA]</scope>
    <source>
        <strain evidence="1 2">B35</strain>
    </source>
</reference>
<dbReference type="GO" id="GO:0006824">
    <property type="term" value="P:cobalt ion transport"/>
    <property type="evidence" value="ECO:0007669"/>
    <property type="project" value="UniProtKB-KW"/>
</dbReference>
<dbReference type="OrthoDB" id="9812956at2"/>
<dbReference type="GO" id="GO:0046583">
    <property type="term" value="F:monoatomic cation efflux transmembrane transporter activity"/>
    <property type="evidence" value="ECO:0007669"/>
    <property type="project" value="TreeGrafter"/>
</dbReference>
<protein>
    <submittedName>
        <fullName evidence="1">Nickel transporter</fullName>
    </submittedName>
</protein>
<dbReference type="PATRIC" id="fig|1226633.4.peg.1779"/>
<comment type="caution">
    <text evidence="1">The sequence shown here is derived from an EMBL/GenBank/DDBJ whole genome shotgun (WGS) entry which is preliminary data.</text>
</comment>
<dbReference type="InterPro" id="IPR051224">
    <property type="entry name" value="NiCoT_RcnA"/>
</dbReference>
<dbReference type="PANTHER" id="PTHR40659">
    <property type="entry name" value="NICKEL/COBALT EFFLUX SYSTEM RCNA"/>
    <property type="match status" value="1"/>
</dbReference>
<accession>A0A017H6C2</accession>
<evidence type="ECO:0000313" key="2">
    <source>
        <dbReference type="Proteomes" id="UP000031184"/>
    </source>
</evidence>
<dbReference type="GO" id="GO:0015099">
    <property type="term" value="F:nickel cation transmembrane transporter activity"/>
    <property type="evidence" value="ECO:0007669"/>
    <property type="project" value="TreeGrafter"/>
</dbReference>
<organism evidence="1 2">
    <name type="scientific">Fusobacterium necrophorum subsp. funduliforme B35</name>
    <dbReference type="NCBI Taxonomy" id="1226633"/>
    <lineage>
        <taxon>Bacteria</taxon>
        <taxon>Fusobacteriati</taxon>
        <taxon>Fusobacteriota</taxon>
        <taxon>Fusobacteriia</taxon>
        <taxon>Fusobacteriales</taxon>
        <taxon>Fusobacteriaceae</taxon>
        <taxon>Fusobacterium</taxon>
    </lineage>
</organism>
<dbReference type="RefSeq" id="WP_039122203.1">
    <property type="nucleotide sequence ID" value="NZ_AOJP01000004.1"/>
</dbReference>
<dbReference type="EMBL" id="AUZI01000021">
    <property type="protein sequence ID" value="KID48829.1"/>
    <property type="molecule type" value="Genomic_DNA"/>
</dbReference>
<dbReference type="Proteomes" id="UP000031184">
    <property type="component" value="Unassembled WGS sequence"/>
</dbReference>
<dbReference type="GO" id="GO:0032025">
    <property type="term" value="P:response to cobalt ion"/>
    <property type="evidence" value="ECO:0007669"/>
    <property type="project" value="TreeGrafter"/>
</dbReference>
<dbReference type="GO" id="GO:0005886">
    <property type="term" value="C:plasma membrane"/>
    <property type="evidence" value="ECO:0007669"/>
    <property type="project" value="UniProtKB-SubCell"/>
</dbReference>